<accession>A0A0F4L907</accession>
<comment type="subunit">
    <text evidence="7">Homodimer.</text>
</comment>
<dbReference type="PANTHER" id="PTHR43977">
    <property type="entry name" value="STRUCTURAL MAINTENANCE OF CHROMOSOMES PROTEIN 3"/>
    <property type="match status" value="1"/>
</dbReference>
<feature type="coiled-coil region" evidence="7">
    <location>
        <begin position="234"/>
        <end position="384"/>
    </location>
</feature>
<dbReference type="STRING" id="1218493.JF76_11760"/>
<proteinExistence type="inferred from homology"/>
<dbReference type="OrthoDB" id="9808768at2"/>
<dbReference type="GO" id="GO:0007059">
    <property type="term" value="P:chromosome segregation"/>
    <property type="evidence" value="ECO:0007669"/>
    <property type="project" value="UniProtKB-UniRule"/>
</dbReference>
<keyword evidence="4 7" id="KW-0067">ATP-binding</keyword>
<reference evidence="9 10" key="1">
    <citation type="submission" date="2014-12" db="EMBL/GenBank/DDBJ databases">
        <title>Comparative genomics of the lactic acid bacteria isolated from the honey bee gut.</title>
        <authorList>
            <person name="Ellegaard K.M."/>
            <person name="Tamarit D."/>
            <person name="Javelind E."/>
            <person name="Olofsson T."/>
            <person name="Andersson S.G."/>
            <person name="Vasquez A."/>
        </authorList>
    </citation>
    <scope>NUCLEOTIDE SEQUENCE [LARGE SCALE GENOMIC DNA]</scope>
    <source>
        <strain evidence="9 10">Biut2</strain>
    </source>
</reference>
<comment type="caution">
    <text evidence="9">The sequence shown here is derived from an EMBL/GenBank/DDBJ whole genome shotgun (WGS) entry which is preliminary data.</text>
</comment>
<dbReference type="PATRIC" id="fig|1218493.3.peg.1235"/>
<dbReference type="RefSeq" id="WP_045928241.1">
    <property type="nucleotide sequence ID" value="NZ_JBHSZS010000010.1"/>
</dbReference>
<dbReference type="InterPro" id="IPR024704">
    <property type="entry name" value="SMC"/>
</dbReference>
<dbReference type="EMBL" id="JXBY01000020">
    <property type="protein sequence ID" value="KJY55090.1"/>
    <property type="molecule type" value="Genomic_DNA"/>
</dbReference>
<comment type="subcellular location">
    <subcellularLocation>
        <location evidence="1 7">Cytoplasm</location>
    </subcellularLocation>
</comment>
<protein>
    <recommendedName>
        <fullName evidence="7">Chromosome partition protein Smc</fullName>
    </recommendedName>
</protein>
<evidence type="ECO:0000256" key="3">
    <source>
        <dbReference type="ARBA" id="ARBA00022741"/>
    </source>
</evidence>
<dbReference type="PIRSF" id="PIRSF005719">
    <property type="entry name" value="SMC"/>
    <property type="match status" value="1"/>
</dbReference>
<dbReference type="GO" id="GO:0005737">
    <property type="term" value="C:cytoplasm"/>
    <property type="evidence" value="ECO:0007669"/>
    <property type="project" value="UniProtKB-SubCell"/>
</dbReference>
<dbReference type="CDD" id="cd03278">
    <property type="entry name" value="ABC_SMC_barmotin"/>
    <property type="match status" value="1"/>
</dbReference>
<evidence type="ECO:0000256" key="6">
    <source>
        <dbReference type="ARBA" id="ARBA00023125"/>
    </source>
</evidence>
<dbReference type="NCBIfam" id="TIGR02168">
    <property type="entry name" value="SMC_prok_B"/>
    <property type="match status" value="1"/>
</dbReference>
<dbReference type="Gene3D" id="1.10.287.1490">
    <property type="match status" value="2"/>
</dbReference>
<evidence type="ECO:0000256" key="4">
    <source>
        <dbReference type="ARBA" id="ARBA00022840"/>
    </source>
</evidence>
<dbReference type="GO" id="GO:0003677">
    <property type="term" value="F:DNA binding"/>
    <property type="evidence" value="ECO:0007669"/>
    <property type="project" value="UniProtKB-UniRule"/>
</dbReference>
<dbReference type="Gene3D" id="1.20.1060.20">
    <property type="match status" value="1"/>
</dbReference>
<dbReference type="GO" id="GO:0006260">
    <property type="term" value="P:DNA replication"/>
    <property type="evidence" value="ECO:0007669"/>
    <property type="project" value="UniProtKB-UniRule"/>
</dbReference>
<dbReference type="AlphaFoldDB" id="A0A0F4L907"/>
<dbReference type="InterPro" id="IPR036277">
    <property type="entry name" value="SMC_hinge_sf"/>
</dbReference>
<keyword evidence="6 7" id="KW-0238">DNA-binding</keyword>
<feature type="domain" description="SMC hinge" evidence="8">
    <location>
        <begin position="515"/>
        <end position="636"/>
    </location>
</feature>
<keyword evidence="2 7" id="KW-0963">Cytoplasm</keyword>
<dbReference type="GO" id="GO:0005694">
    <property type="term" value="C:chromosome"/>
    <property type="evidence" value="ECO:0007669"/>
    <property type="project" value="InterPro"/>
</dbReference>
<evidence type="ECO:0000313" key="10">
    <source>
        <dbReference type="Proteomes" id="UP000033533"/>
    </source>
</evidence>
<feature type="coiled-coil region" evidence="7">
    <location>
        <begin position="167"/>
        <end position="208"/>
    </location>
</feature>
<feature type="coiled-coil region" evidence="7">
    <location>
        <begin position="677"/>
        <end position="900"/>
    </location>
</feature>
<evidence type="ECO:0000313" key="9">
    <source>
        <dbReference type="EMBL" id="KJY55090.1"/>
    </source>
</evidence>
<dbReference type="Pfam" id="PF06470">
    <property type="entry name" value="SMC_hinge"/>
    <property type="match status" value="1"/>
</dbReference>
<dbReference type="InterPro" id="IPR011890">
    <property type="entry name" value="SMC_prok"/>
</dbReference>
<gene>
    <name evidence="7 9" type="primary">smc</name>
    <name evidence="9" type="ORF">JF76_11760</name>
</gene>
<sequence>MPLTELIIDGFKSFAEKTKIKFDTGITGIVGPNGSGKSNITEAIRWVMGETSAKSLRGSNMKDVIFAGSEFRQPANHAEVSLIFNNKKHELNFKEEQVVVTRRILRSGDNEYLINKKSVRQKDVRSLFLDSGISQDSLAIISQGRVDQILNSRPEERRLLFEEAAGVLHFKRQKEEAKDQLEQTTDNLVRINDLVKELEQRIEPLHEQSSLAKEYQFQKKGLDRELKTLLAFEIQDLDNQKEKEQEKADENQALLSKLDREVKDSQAAVANKRKEYQTLNSQRDKVQNDLLSLTKKLSEINTNLQVAEQSKQYSVATKKEYQSELNDLKKQLSAIENDRIDLLEKEKNLKSEQEKLNDKRTELCAQLKEDPEQLNRKLEQLRSAYIQLLQDQTSNNNEIVYLHSELKKLSDNSQFQTENVVEELRTETTELKRLKSEGKSLKENCQIEGQKIADLTNEQKISQKNLSSLQESLSTKKQRFSQLNARYDALENIRKRHEGYFYGVKNVLNNLSAYPGVIGAVGELVTFPVKYEAAMATALGNGVQDLVTKSKLDARDAINKLKENHAGRATFLPLDGLREYTIPTSTINTISSFSGFQGIASEIVKSLPNQDIAPAINYLLGNTIIVDTISNAMKIRQRISRYRIVTLDGDVISPGGSMTGGVRNQKSNSPLQTTAELSQLRQNINDLKAKIKNEQSQLADAVSKNEILTQQLNEMTSKFQNLKQELGEAALSYQNQEKEVNRLKAANSLFEQQKQERNQEIAETKNKIKSAAKKKEELQEKILQQKQDISELQLGIKNFSELNQEVQEKLSELDPQIAVYANKLENVSKQKSDKKNESKQHQNQINTLSQKLKELDENDVLGDEKKMNFERENKEGIAKKKNLQEQLNTLSSKLGQYDAKINQLDQVASRNYELRKDAAAEQKDFSVKIAQLNSQIDQRLDTLNTEYSLTYEAALNQAEIENNETNRTQLQKNVKLHRMSIADIGPVNLKSIEEYENVKKRYDFLNAQQNDLLKGRDNLEKSMSELDQEVCSRFSKTFTEVAHSFTELFPVVFGGGSAKLVLTNPEDLLNTGVEIIAQPPGKKLQKLSLLSGGERALTAITLLFAMLKVKPVPFCVLDEVEAALDDANVTRFAHFLEEYDMHTQFIVITHRRGTMEKADQLYGVVMQESGVSQVLSVSLKELKNEVK</sequence>
<dbReference type="SUPFAM" id="SSF52540">
    <property type="entry name" value="P-loop containing nucleoside triphosphate hydrolases"/>
    <property type="match status" value="1"/>
</dbReference>
<dbReference type="SUPFAM" id="SSF75553">
    <property type="entry name" value="Smc hinge domain"/>
    <property type="match status" value="1"/>
</dbReference>
<dbReference type="SMART" id="SM00968">
    <property type="entry name" value="SMC_hinge"/>
    <property type="match status" value="1"/>
</dbReference>
<dbReference type="HOGENOM" id="CLU_001042_2_2_9"/>
<comment type="function">
    <text evidence="7">Required for chromosome condensation and partitioning.</text>
</comment>
<feature type="binding site" evidence="7">
    <location>
        <begin position="32"/>
        <end position="39"/>
    </location>
    <ligand>
        <name>ATP</name>
        <dbReference type="ChEBI" id="CHEBI:30616"/>
    </ligand>
</feature>
<dbReference type="GO" id="GO:0030261">
    <property type="term" value="P:chromosome condensation"/>
    <property type="evidence" value="ECO:0007669"/>
    <property type="project" value="InterPro"/>
</dbReference>
<keyword evidence="3 7" id="KW-0547">Nucleotide-binding</keyword>
<feature type="coiled-coil region" evidence="7">
    <location>
        <begin position="417"/>
        <end position="493"/>
    </location>
</feature>
<evidence type="ECO:0000256" key="7">
    <source>
        <dbReference type="HAMAP-Rule" id="MF_01894"/>
    </source>
</evidence>
<dbReference type="InterPro" id="IPR027417">
    <property type="entry name" value="P-loop_NTPase"/>
</dbReference>
<dbReference type="Gene3D" id="3.30.70.1620">
    <property type="match status" value="1"/>
</dbReference>
<dbReference type="FunFam" id="3.40.50.300:FF:000901">
    <property type="entry name" value="Chromosome partition protein Smc"/>
    <property type="match status" value="1"/>
</dbReference>
<dbReference type="InterPro" id="IPR003395">
    <property type="entry name" value="RecF/RecN/SMC_N"/>
</dbReference>
<dbReference type="GO" id="GO:0005524">
    <property type="term" value="F:ATP binding"/>
    <property type="evidence" value="ECO:0007669"/>
    <property type="project" value="UniProtKB-UniRule"/>
</dbReference>
<evidence type="ECO:0000256" key="1">
    <source>
        <dbReference type="ARBA" id="ARBA00004496"/>
    </source>
</evidence>
<dbReference type="GO" id="GO:0007062">
    <property type="term" value="P:sister chromatid cohesion"/>
    <property type="evidence" value="ECO:0007669"/>
    <property type="project" value="InterPro"/>
</dbReference>
<name>A0A0F4L907_9LACO</name>
<comment type="domain">
    <text evidence="7">Contains large globular domains required for ATP hydrolysis at each terminus and a third globular domain forming a flexible hinge near the middle of the molecule. These domains are separated by coiled-coil structures.</text>
</comment>
<dbReference type="Proteomes" id="UP000033533">
    <property type="component" value="Unassembled WGS sequence"/>
</dbReference>
<comment type="similarity">
    <text evidence="7">Belongs to the SMC family.</text>
</comment>
<dbReference type="GO" id="GO:0016887">
    <property type="term" value="F:ATP hydrolysis activity"/>
    <property type="evidence" value="ECO:0007669"/>
    <property type="project" value="InterPro"/>
</dbReference>
<dbReference type="InterPro" id="IPR010935">
    <property type="entry name" value="SMC_hinge"/>
</dbReference>
<evidence type="ECO:0000256" key="5">
    <source>
        <dbReference type="ARBA" id="ARBA00023054"/>
    </source>
</evidence>
<dbReference type="Pfam" id="PF02463">
    <property type="entry name" value="SMC_N"/>
    <property type="match status" value="2"/>
</dbReference>
<evidence type="ECO:0000259" key="8">
    <source>
        <dbReference type="SMART" id="SM00968"/>
    </source>
</evidence>
<dbReference type="HAMAP" id="MF_01894">
    <property type="entry name" value="Smc_prok"/>
    <property type="match status" value="1"/>
</dbReference>
<keyword evidence="5 7" id="KW-0175">Coiled coil</keyword>
<evidence type="ECO:0000256" key="2">
    <source>
        <dbReference type="ARBA" id="ARBA00022490"/>
    </source>
</evidence>
<dbReference type="Gene3D" id="3.40.50.300">
    <property type="entry name" value="P-loop containing nucleotide triphosphate hydrolases"/>
    <property type="match status" value="2"/>
</dbReference>
<organism evidence="9 10">
    <name type="scientific">Lactobacillus kullabergensis</name>
    <dbReference type="NCBI Taxonomy" id="1218493"/>
    <lineage>
        <taxon>Bacteria</taxon>
        <taxon>Bacillati</taxon>
        <taxon>Bacillota</taxon>
        <taxon>Bacilli</taxon>
        <taxon>Lactobacillales</taxon>
        <taxon>Lactobacillaceae</taxon>
        <taxon>Lactobacillus</taxon>
    </lineage>
</organism>